<gene>
    <name evidence="1" type="ORF">A6K24_12400</name>
</gene>
<reference evidence="2" key="1">
    <citation type="submission" date="2016-04" db="EMBL/GenBank/DDBJ databases">
        <authorList>
            <person name="Lyu Z."/>
            <person name="Lyu W."/>
        </authorList>
    </citation>
    <scope>NUCLEOTIDE SEQUENCE [LARGE SCALE GENOMIC DNA]</scope>
    <source>
        <strain evidence="2">C44</strain>
    </source>
</reference>
<sequence length="61" mass="7049">MPEVTLVESIPSSTVKIPLTEPNVTRTLGVITPVYRSLLPTKKLFYDFHNEFFARIDHFNK</sequence>
<name>A0A179SN98_9BACI</name>
<dbReference type="EMBL" id="LWSG01000045">
    <property type="protein sequence ID" value="OAS82450.1"/>
    <property type="molecule type" value="Genomic_DNA"/>
</dbReference>
<evidence type="ECO:0000313" key="2">
    <source>
        <dbReference type="Proteomes" id="UP000078534"/>
    </source>
</evidence>
<protein>
    <submittedName>
        <fullName evidence="1">Uncharacterized protein</fullName>
    </submittedName>
</protein>
<comment type="caution">
    <text evidence="1">The sequence shown here is derived from an EMBL/GenBank/DDBJ whole genome shotgun (WGS) entry which is preliminary data.</text>
</comment>
<dbReference type="RefSeq" id="WP_066339737.1">
    <property type="nucleotide sequence ID" value="NZ_LWSG01000045.1"/>
</dbReference>
<dbReference type="Proteomes" id="UP000078534">
    <property type="component" value="Unassembled WGS sequence"/>
</dbReference>
<dbReference type="AlphaFoldDB" id="A0A179SN98"/>
<organism evidence="1 2">
    <name type="scientific">Metabacillus litoralis</name>
    <dbReference type="NCBI Taxonomy" id="152268"/>
    <lineage>
        <taxon>Bacteria</taxon>
        <taxon>Bacillati</taxon>
        <taxon>Bacillota</taxon>
        <taxon>Bacilli</taxon>
        <taxon>Bacillales</taxon>
        <taxon>Bacillaceae</taxon>
        <taxon>Metabacillus</taxon>
    </lineage>
</organism>
<evidence type="ECO:0000313" key="1">
    <source>
        <dbReference type="EMBL" id="OAS82450.1"/>
    </source>
</evidence>
<dbReference type="STRING" id="152268.A6K24_12400"/>
<keyword evidence="2" id="KW-1185">Reference proteome</keyword>
<proteinExistence type="predicted"/>
<accession>A0A179SN98</accession>